<dbReference type="GO" id="GO:0005886">
    <property type="term" value="C:plasma membrane"/>
    <property type="evidence" value="ECO:0007669"/>
    <property type="project" value="UniProtKB-SubCell"/>
</dbReference>
<comment type="subcellular location">
    <subcellularLocation>
        <location evidence="1">Cell membrane</location>
    </subcellularLocation>
</comment>
<protein>
    <submittedName>
        <fullName evidence="7">Oxaloacetate decarboxylase, gamma chain</fullName>
    </submittedName>
</protein>
<keyword evidence="5 6" id="KW-0472">Membrane</keyword>
<dbReference type="AlphaFoldDB" id="A0A1I3BP18"/>
<dbReference type="GO" id="GO:0015081">
    <property type="term" value="F:sodium ion transmembrane transporter activity"/>
    <property type="evidence" value="ECO:0007669"/>
    <property type="project" value="InterPro"/>
</dbReference>
<evidence type="ECO:0000256" key="1">
    <source>
        <dbReference type="ARBA" id="ARBA00004236"/>
    </source>
</evidence>
<evidence type="ECO:0000256" key="5">
    <source>
        <dbReference type="ARBA" id="ARBA00023136"/>
    </source>
</evidence>
<feature type="transmembrane region" description="Helical" evidence="6">
    <location>
        <begin position="12"/>
        <end position="38"/>
    </location>
</feature>
<evidence type="ECO:0000256" key="6">
    <source>
        <dbReference type="SAM" id="Phobius"/>
    </source>
</evidence>
<evidence type="ECO:0000256" key="4">
    <source>
        <dbReference type="ARBA" id="ARBA00022989"/>
    </source>
</evidence>
<keyword evidence="4 6" id="KW-1133">Transmembrane helix</keyword>
<gene>
    <name evidence="7" type="ORF">SAMN04489868_10832</name>
</gene>
<dbReference type="EMBL" id="FOQE01000008">
    <property type="protein sequence ID" value="SFH64035.1"/>
    <property type="molecule type" value="Genomic_DNA"/>
</dbReference>
<dbReference type="Pfam" id="PF04277">
    <property type="entry name" value="OAD_gamma"/>
    <property type="match status" value="1"/>
</dbReference>
<keyword evidence="8" id="KW-1185">Reference proteome</keyword>
<proteinExistence type="predicted"/>
<dbReference type="Proteomes" id="UP000198668">
    <property type="component" value="Unassembled WGS sequence"/>
</dbReference>
<evidence type="ECO:0000313" key="7">
    <source>
        <dbReference type="EMBL" id="SFH64035.1"/>
    </source>
</evidence>
<evidence type="ECO:0000313" key="8">
    <source>
        <dbReference type="Proteomes" id="UP000198668"/>
    </source>
</evidence>
<accession>A0A1I3BP18</accession>
<dbReference type="OrthoDB" id="2157352at2"/>
<evidence type="ECO:0000256" key="2">
    <source>
        <dbReference type="ARBA" id="ARBA00022475"/>
    </source>
</evidence>
<sequence length="96" mass="10941">MTNISLLKGINISVTSIVMVFLVLLGLQLILTSFKYIFREEKEKLTKTENAPIQTKKDSLEEDEETKMVAALTALILANEDQQDKHYQVTSIKRVK</sequence>
<organism evidence="7 8">
    <name type="scientific">Pisciglobus halotolerans</name>
    <dbReference type="NCBI Taxonomy" id="745365"/>
    <lineage>
        <taxon>Bacteria</taxon>
        <taxon>Bacillati</taxon>
        <taxon>Bacillota</taxon>
        <taxon>Bacilli</taxon>
        <taxon>Lactobacillales</taxon>
        <taxon>Carnobacteriaceae</taxon>
    </lineage>
</organism>
<reference evidence="7 8" key="1">
    <citation type="submission" date="2016-10" db="EMBL/GenBank/DDBJ databases">
        <authorList>
            <person name="de Groot N.N."/>
        </authorList>
    </citation>
    <scope>NUCLEOTIDE SEQUENCE [LARGE SCALE GENOMIC DNA]</scope>
    <source>
        <strain evidence="7 8">DSM 27630</strain>
    </source>
</reference>
<keyword evidence="2" id="KW-1003">Cell membrane</keyword>
<name>A0A1I3BP18_9LACT</name>
<dbReference type="InterPro" id="IPR005899">
    <property type="entry name" value="Na_pump_deCOase"/>
</dbReference>
<dbReference type="GO" id="GO:0036376">
    <property type="term" value="P:sodium ion export across plasma membrane"/>
    <property type="evidence" value="ECO:0007669"/>
    <property type="project" value="InterPro"/>
</dbReference>
<evidence type="ECO:0000256" key="3">
    <source>
        <dbReference type="ARBA" id="ARBA00022692"/>
    </source>
</evidence>
<keyword evidence="3 6" id="KW-0812">Transmembrane</keyword>
<dbReference type="RefSeq" id="WP_047390228.1">
    <property type="nucleotide sequence ID" value="NZ_FOQE01000008.1"/>
</dbReference>